<reference evidence="2" key="1">
    <citation type="submission" date="2023-06" db="EMBL/GenBank/DDBJ databases">
        <authorList>
            <consortium name="Lawrence Berkeley National Laboratory"/>
            <person name="Ahrendt S."/>
            <person name="Sahu N."/>
            <person name="Indic B."/>
            <person name="Wong-Bajracharya J."/>
            <person name="Merenyi Z."/>
            <person name="Ke H.-M."/>
            <person name="Monk M."/>
            <person name="Kocsube S."/>
            <person name="Drula E."/>
            <person name="Lipzen A."/>
            <person name="Balint B."/>
            <person name="Henrissat B."/>
            <person name="Andreopoulos B."/>
            <person name="Martin F.M."/>
            <person name="Harder C.B."/>
            <person name="Rigling D."/>
            <person name="Ford K.L."/>
            <person name="Foster G.D."/>
            <person name="Pangilinan J."/>
            <person name="Papanicolaou A."/>
            <person name="Barry K."/>
            <person name="LaButti K."/>
            <person name="Viragh M."/>
            <person name="Koriabine M."/>
            <person name="Yan M."/>
            <person name="Riley R."/>
            <person name="Champramary S."/>
            <person name="Plett K.L."/>
            <person name="Tsai I.J."/>
            <person name="Slot J."/>
            <person name="Sipos G."/>
            <person name="Plett J."/>
            <person name="Nagy L.G."/>
            <person name="Grigoriev I.V."/>
        </authorList>
    </citation>
    <scope>NUCLEOTIDE SEQUENCE</scope>
    <source>
        <strain evidence="2">FPL87.14</strain>
    </source>
</reference>
<feature type="non-terminal residue" evidence="2">
    <location>
        <position position="1"/>
    </location>
</feature>
<accession>A0AA39J7Q5</accession>
<name>A0AA39J7Q5_9AGAR</name>
<organism evidence="2 3">
    <name type="scientific">Armillaria borealis</name>
    <dbReference type="NCBI Taxonomy" id="47425"/>
    <lineage>
        <taxon>Eukaryota</taxon>
        <taxon>Fungi</taxon>
        <taxon>Dikarya</taxon>
        <taxon>Basidiomycota</taxon>
        <taxon>Agaricomycotina</taxon>
        <taxon>Agaricomycetes</taxon>
        <taxon>Agaricomycetidae</taxon>
        <taxon>Agaricales</taxon>
        <taxon>Marasmiineae</taxon>
        <taxon>Physalacriaceae</taxon>
        <taxon>Armillaria</taxon>
    </lineage>
</organism>
<proteinExistence type="predicted"/>
<dbReference type="AlphaFoldDB" id="A0AA39J7Q5"/>
<dbReference type="EMBL" id="JAUEPT010000047">
    <property type="protein sequence ID" value="KAK0437707.1"/>
    <property type="molecule type" value="Genomic_DNA"/>
</dbReference>
<protein>
    <submittedName>
        <fullName evidence="2">Uncharacterized protein</fullName>
    </submittedName>
</protein>
<keyword evidence="3" id="KW-1185">Reference proteome</keyword>
<feature type="region of interest" description="Disordered" evidence="1">
    <location>
        <begin position="178"/>
        <end position="203"/>
    </location>
</feature>
<evidence type="ECO:0000313" key="3">
    <source>
        <dbReference type="Proteomes" id="UP001175226"/>
    </source>
</evidence>
<sequence length="203" mass="22760">CFLCEDDGDVQYDSAESMVCPSCTNPSVPLNPKTLQKILAHFGAHLLHRSVGLSYEPCGLCLAPAPQCQFFLTKRNQVDHRRSYGCPVFGTMARGFSYAVASESSPKSPCSNVPIICTLCTRENLNAPAIWKYNAPEHFQKQHPTADVSLYKDTWLLSRSKKVALKQVYDEWHIVPKARGKQKDKEKRPLAISEAHSTRLSHQ</sequence>
<evidence type="ECO:0000313" key="2">
    <source>
        <dbReference type="EMBL" id="KAK0437707.1"/>
    </source>
</evidence>
<dbReference type="Proteomes" id="UP001175226">
    <property type="component" value="Unassembled WGS sequence"/>
</dbReference>
<evidence type="ECO:0000256" key="1">
    <source>
        <dbReference type="SAM" id="MobiDB-lite"/>
    </source>
</evidence>
<gene>
    <name evidence="2" type="ORF">EV421DRAFT_1714875</name>
</gene>
<comment type="caution">
    <text evidence="2">The sequence shown here is derived from an EMBL/GenBank/DDBJ whole genome shotgun (WGS) entry which is preliminary data.</text>
</comment>